<feature type="transmembrane region" description="Helical" evidence="6">
    <location>
        <begin position="285"/>
        <end position="312"/>
    </location>
</feature>
<feature type="transmembrane region" description="Helical" evidence="6">
    <location>
        <begin position="164"/>
        <end position="186"/>
    </location>
</feature>
<dbReference type="EMBL" id="UOEF01000035">
    <property type="protein sequence ID" value="VAV88092.1"/>
    <property type="molecule type" value="Genomic_DNA"/>
</dbReference>
<keyword evidence="3 6" id="KW-0812">Transmembrane</keyword>
<sequence length="455" mass="47753">MEGMEQTGSASYAKNSLSLAGTVAMGTGVMIGAGIFALTGQVAELSGPLFPLAFLIAAIISGFSAYTYIKVSGKYPSAGGIAMILKKSYGPATVTGAAALMMAFSMIINESLVARTFGTYTLQLFDIGQDSILVPVLAIGLIIAAFLVNIAGNKIIGTISAVTALLKIGGILLFSFAILWAAGFSFSVAQATPVSATSPASFIAGIALAILAFKGFTTITNSGGEVVNPKKNVGRAIMISLAICLAVYMAVAFAVGSTLSIEEIAAARDYALAEAARPAFGDYGLWFTVVIAIIATASGVLASVFAVSRMLAMLTDMKLIPHRHFGMPGGIQKHVLVYTVVTAGLLAAFFDLGRIASLGAIFYLVMDIVIHWGVYRYLRKDIGAKGWILLTAIAFDVVVLGAFLVMKAGSDPWIIFIAFAAIISITGFEKFYLARIRQDENMSDLKLSGDNTHEH</sequence>
<keyword evidence="5 6" id="KW-0472">Membrane</keyword>
<feature type="transmembrane region" description="Helical" evidence="6">
    <location>
        <begin position="412"/>
        <end position="433"/>
    </location>
</feature>
<feature type="transmembrane region" description="Helical" evidence="6">
    <location>
        <begin position="356"/>
        <end position="375"/>
    </location>
</feature>
<name>A0A3B0R6E3_9ZZZZ</name>
<evidence type="ECO:0000256" key="4">
    <source>
        <dbReference type="ARBA" id="ARBA00022989"/>
    </source>
</evidence>
<dbReference type="PANTHER" id="PTHR42770:SF11">
    <property type="entry name" value="INNER MEMBRANE TRANSPORT PROTEIN YBAT"/>
    <property type="match status" value="1"/>
</dbReference>
<dbReference type="PANTHER" id="PTHR42770">
    <property type="entry name" value="AMINO ACID TRANSPORTER-RELATED"/>
    <property type="match status" value="1"/>
</dbReference>
<accession>A0A3B0R6E3</accession>
<feature type="transmembrane region" description="Helical" evidence="6">
    <location>
        <begin position="21"/>
        <end position="43"/>
    </location>
</feature>
<dbReference type="Pfam" id="PF13520">
    <property type="entry name" value="AA_permease_2"/>
    <property type="match status" value="1"/>
</dbReference>
<evidence type="ECO:0000256" key="1">
    <source>
        <dbReference type="ARBA" id="ARBA00004651"/>
    </source>
</evidence>
<dbReference type="AlphaFoldDB" id="A0A3B0R6E3"/>
<feature type="transmembrane region" description="Helical" evidence="6">
    <location>
        <begin position="236"/>
        <end position="255"/>
    </location>
</feature>
<dbReference type="PIRSF" id="PIRSF006060">
    <property type="entry name" value="AA_transporter"/>
    <property type="match status" value="1"/>
</dbReference>
<dbReference type="Gene3D" id="1.20.1740.10">
    <property type="entry name" value="Amino acid/polyamine transporter I"/>
    <property type="match status" value="1"/>
</dbReference>
<evidence type="ECO:0000313" key="7">
    <source>
        <dbReference type="EMBL" id="VAV88092.1"/>
    </source>
</evidence>
<feature type="transmembrane region" description="Helical" evidence="6">
    <location>
        <begin position="198"/>
        <end position="216"/>
    </location>
</feature>
<gene>
    <name evidence="7" type="ORF">MNBD_ALPHA04-1299</name>
</gene>
<feature type="transmembrane region" description="Helical" evidence="6">
    <location>
        <begin position="89"/>
        <end position="108"/>
    </location>
</feature>
<feature type="transmembrane region" description="Helical" evidence="6">
    <location>
        <begin position="387"/>
        <end position="406"/>
    </location>
</feature>
<evidence type="ECO:0000256" key="2">
    <source>
        <dbReference type="ARBA" id="ARBA00022475"/>
    </source>
</evidence>
<keyword evidence="4 6" id="KW-1133">Transmembrane helix</keyword>
<reference evidence="7" key="1">
    <citation type="submission" date="2018-06" db="EMBL/GenBank/DDBJ databases">
        <authorList>
            <person name="Zhirakovskaya E."/>
        </authorList>
    </citation>
    <scope>NUCLEOTIDE SEQUENCE</scope>
</reference>
<dbReference type="GO" id="GO:0005886">
    <property type="term" value="C:plasma membrane"/>
    <property type="evidence" value="ECO:0007669"/>
    <property type="project" value="UniProtKB-SubCell"/>
</dbReference>
<keyword evidence="2" id="KW-1003">Cell membrane</keyword>
<evidence type="ECO:0000256" key="5">
    <source>
        <dbReference type="ARBA" id="ARBA00023136"/>
    </source>
</evidence>
<feature type="transmembrane region" description="Helical" evidence="6">
    <location>
        <begin position="132"/>
        <end position="152"/>
    </location>
</feature>
<feature type="transmembrane region" description="Helical" evidence="6">
    <location>
        <begin position="333"/>
        <end position="350"/>
    </location>
</feature>
<protein>
    <submittedName>
        <fullName evidence="7">Uncharacterized amino acid permease, GabP family</fullName>
    </submittedName>
</protein>
<organism evidence="7">
    <name type="scientific">hydrothermal vent metagenome</name>
    <dbReference type="NCBI Taxonomy" id="652676"/>
    <lineage>
        <taxon>unclassified sequences</taxon>
        <taxon>metagenomes</taxon>
        <taxon>ecological metagenomes</taxon>
    </lineage>
</organism>
<dbReference type="InterPro" id="IPR002293">
    <property type="entry name" value="AA/rel_permease1"/>
</dbReference>
<dbReference type="GO" id="GO:0022857">
    <property type="term" value="F:transmembrane transporter activity"/>
    <property type="evidence" value="ECO:0007669"/>
    <property type="project" value="InterPro"/>
</dbReference>
<evidence type="ECO:0000256" key="3">
    <source>
        <dbReference type="ARBA" id="ARBA00022692"/>
    </source>
</evidence>
<feature type="transmembrane region" description="Helical" evidence="6">
    <location>
        <begin position="49"/>
        <end position="69"/>
    </location>
</feature>
<proteinExistence type="predicted"/>
<comment type="subcellular location">
    <subcellularLocation>
        <location evidence="1">Cell membrane</location>
        <topology evidence="1">Multi-pass membrane protein</topology>
    </subcellularLocation>
</comment>
<evidence type="ECO:0000256" key="6">
    <source>
        <dbReference type="SAM" id="Phobius"/>
    </source>
</evidence>
<dbReference type="InterPro" id="IPR050367">
    <property type="entry name" value="APC_superfamily"/>
</dbReference>